<reference evidence="2" key="1">
    <citation type="journal article" date="2016" name="Biosci. Biotechnol. Biochem.">
        <title>Bioconversion of AHX to AOH by resting cells of Burkholderia contaminans CH-1.</title>
        <authorList>
            <person name="Choi J.H."/>
            <person name="Kikuchi A."/>
            <person name="Pumkaeo P."/>
            <person name="Hirai H."/>
            <person name="Tokuyama S."/>
            <person name="Kawagishi H."/>
        </authorList>
    </citation>
    <scope>NUCLEOTIDE SEQUENCE</scope>
    <source>
        <strain evidence="2">CH-1</strain>
    </source>
</reference>
<dbReference type="GeneID" id="301553276"/>
<keyword evidence="1" id="KW-0472">Membrane</keyword>
<protein>
    <recommendedName>
        <fullName evidence="3">DUF2964 family protein</fullName>
    </recommendedName>
</protein>
<sequence>MSGPSGARIRPLIQINRAGTLHAIMTSRLAQSVAAAIAATRHRAHGRPAAASLENAMMRLPNRIVVATLGVFIALASLLGVVHAMLVGVHVLPYAIVALVAGSAAFVAQPDPGAGERS</sequence>
<proteinExistence type="predicted"/>
<feature type="transmembrane region" description="Helical" evidence="1">
    <location>
        <begin position="91"/>
        <end position="108"/>
    </location>
</feature>
<dbReference type="AlphaFoldDB" id="A0A250LJN5"/>
<reference evidence="2" key="2">
    <citation type="journal article" date="2017" name="Genome Announc.">
        <title>High-Quality Draft Genome Sequence of Burkholderia contaminans CH-1, a Gram-Negative Bacterium That Metabolizes 2-Azahypoxanthine, a Plant Growth-Regulating Compound.</title>
        <authorList>
            <person name="Choi J.-H."/>
            <person name="Sugiura H."/>
            <person name="Moriuchi R."/>
            <person name="Kawagishi H."/>
            <person name="Dohra H."/>
        </authorList>
    </citation>
    <scope>NUCLEOTIDE SEQUENCE</scope>
    <source>
        <strain evidence="2">CH-1</strain>
    </source>
</reference>
<dbReference type="RefSeq" id="WP_321200060.1">
    <property type="nucleotide sequence ID" value="NZ_AP018359.1"/>
</dbReference>
<evidence type="ECO:0008006" key="3">
    <source>
        <dbReference type="Google" id="ProtNLM"/>
    </source>
</evidence>
<name>A0A250LJN5_9BURK</name>
<organism evidence="2">
    <name type="scientific">Burkholderia contaminans</name>
    <dbReference type="NCBI Taxonomy" id="488447"/>
    <lineage>
        <taxon>Bacteria</taxon>
        <taxon>Pseudomonadati</taxon>
        <taxon>Pseudomonadota</taxon>
        <taxon>Betaproteobacteria</taxon>
        <taxon>Burkholderiales</taxon>
        <taxon>Burkholderiaceae</taxon>
        <taxon>Burkholderia</taxon>
        <taxon>Burkholderia cepacia complex</taxon>
    </lineage>
</organism>
<keyword evidence="1" id="KW-0812">Transmembrane</keyword>
<evidence type="ECO:0000313" key="2">
    <source>
        <dbReference type="EMBL" id="BBA44782.1"/>
    </source>
</evidence>
<feature type="transmembrane region" description="Helical" evidence="1">
    <location>
        <begin position="64"/>
        <end position="85"/>
    </location>
</feature>
<gene>
    <name evidence="2" type="ORF">BCCH1_72860</name>
</gene>
<evidence type="ECO:0000256" key="1">
    <source>
        <dbReference type="SAM" id="Phobius"/>
    </source>
</evidence>
<accession>A0A250LJN5</accession>
<dbReference type="EMBL" id="AP018359">
    <property type="protein sequence ID" value="BBA44782.1"/>
    <property type="molecule type" value="Genomic_DNA"/>
</dbReference>
<keyword evidence="1" id="KW-1133">Transmembrane helix</keyword>